<name>A0A9P6KNB2_9PLEO</name>
<organism evidence="2 3">
    <name type="scientific">Paraphaeosphaeria minitans</name>
    <dbReference type="NCBI Taxonomy" id="565426"/>
    <lineage>
        <taxon>Eukaryota</taxon>
        <taxon>Fungi</taxon>
        <taxon>Dikarya</taxon>
        <taxon>Ascomycota</taxon>
        <taxon>Pezizomycotina</taxon>
        <taxon>Dothideomycetes</taxon>
        <taxon>Pleosporomycetidae</taxon>
        <taxon>Pleosporales</taxon>
        <taxon>Massarineae</taxon>
        <taxon>Didymosphaeriaceae</taxon>
        <taxon>Paraphaeosphaeria</taxon>
    </lineage>
</organism>
<sequence>MFSSTANRQVLDSLEPILSSTCARHGHNTVPSNTPHLDSLPSSETYDIVPRSGGDALDQETHAATPRSILPTRR</sequence>
<dbReference type="Proteomes" id="UP000756921">
    <property type="component" value="Unassembled WGS sequence"/>
</dbReference>
<protein>
    <submittedName>
        <fullName evidence="2">Uncharacterized protein</fullName>
    </submittedName>
</protein>
<evidence type="ECO:0000313" key="2">
    <source>
        <dbReference type="EMBL" id="KAF9732566.1"/>
    </source>
</evidence>
<accession>A0A9P6KNB2</accession>
<comment type="caution">
    <text evidence="2">The sequence shown here is derived from an EMBL/GenBank/DDBJ whole genome shotgun (WGS) entry which is preliminary data.</text>
</comment>
<dbReference type="AlphaFoldDB" id="A0A9P6KNB2"/>
<dbReference type="EMBL" id="WJXW01000010">
    <property type="protein sequence ID" value="KAF9732566.1"/>
    <property type="molecule type" value="Genomic_DNA"/>
</dbReference>
<reference evidence="2" key="1">
    <citation type="journal article" date="2020" name="Mol. Plant Microbe Interact.">
        <title>Genome Sequence of the Biocontrol Agent Coniothyrium minitans strain Conio (IMI 134523).</title>
        <authorList>
            <person name="Patel D."/>
            <person name="Shittu T.A."/>
            <person name="Baroncelli R."/>
            <person name="Muthumeenakshi S."/>
            <person name="Osborne T.H."/>
            <person name="Janganan T.K."/>
            <person name="Sreenivasaprasad S."/>
        </authorList>
    </citation>
    <scope>NUCLEOTIDE SEQUENCE</scope>
    <source>
        <strain evidence="2">Conio</strain>
    </source>
</reference>
<evidence type="ECO:0000313" key="3">
    <source>
        <dbReference type="Proteomes" id="UP000756921"/>
    </source>
</evidence>
<evidence type="ECO:0000256" key="1">
    <source>
        <dbReference type="SAM" id="MobiDB-lite"/>
    </source>
</evidence>
<feature type="region of interest" description="Disordered" evidence="1">
    <location>
        <begin position="23"/>
        <end position="74"/>
    </location>
</feature>
<keyword evidence="3" id="KW-1185">Reference proteome</keyword>
<proteinExistence type="predicted"/>
<feature type="compositionally biased region" description="Polar residues" evidence="1">
    <location>
        <begin position="29"/>
        <end position="45"/>
    </location>
</feature>
<gene>
    <name evidence="2" type="ORF">PMIN01_09424</name>
</gene>